<dbReference type="EMBL" id="BMWP01000013">
    <property type="protein sequence ID" value="GGW36051.1"/>
    <property type="molecule type" value="Genomic_DNA"/>
</dbReference>
<comment type="caution">
    <text evidence="1">The sequence shown here is derived from an EMBL/GenBank/DDBJ whole genome shotgun (WGS) entry which is preliminary data.</text>
</comment>
<evidence type="ECO:0000313" key="1">
    <source>
        <dbReference type="EMBL" id="GGW36051.1"/>
    </source>
</evidence>
<protein>
    <submittedName>
        <fullName evidence="1">Endo-1,4-beta-xylanase</fullName>
    </submittedName>
</protein>
<accession>A0A918IX00</accession>
<reference evidence="1" key="2">
    <citation type="submission" date="2020-09" db="EMBL/GenBank/DDBJ databases">
        <authorList>
            <person name="Sun Q."/>
            <person name="Kim S."/>
        </authorList>
    </citation>
    <scope>NUCLEOTIDE SEQUENCE</scope>
    <source>
        <strain evidence="1">KCTC 12113</strain>
    </source>
</reference>
<dbReference type="Pfam" id="PF00756">
    <property type="entry name" value="Esterase"/>
    <property type="match status" value="1"/>
</dbReference>
<dbReference type="Proteomes" id="UP000634668">
    <property type="component" value="Unassembled WGS sequence"/>
</dbReference>
<dbReference type="PANTHER" id="PTHR48098:SF1">
    <property type="entry name" value="DIACYLGLYCEROL ACYLTRANSFERASE_MYCOLYLTRANSFERASE AG85A"/>
    <property type="match status" value="1"/>
</dbReference>
<proteinExistence type="predicted"/>
<evidence type="ECO:0000313" key="2">
    <source>
        <dbReference type="Proteomes" id="UP000634668"/>
    </source>
</evidence>
<dbReference type="Gene3D" id="3.40.50.1820">
    <property type="entry name" value="alpha/beta hydrolase"/>
    <property type="match status" value="1"/>
</dbReference>
<sequence length="263" mass="29713">MIIREISVSDPKHEVENLRYLTVQSSYLKGRADITVFVPPGNEQISDLPVAILLHGVYASHWAWTRHMNVHNIALDLIVKKVLPPMVLVMPSDGLWGEGSGYLAHSGFDFEKWIAEDVIEAVRRVIGQVGDKSKWFMAGLSMGGYGALRIGAKYPYVFTAFSGHSSITNFEGLELFVDDVNPYRKNNGDESVIGCLLKNKDKLLSFRFDCGVDDPLIAHNRKLHNGLEDHGIKHIYEEFKGGHTTQYWKEHIVRSLKFFASRL</sequence>
<dbReference type="InterPro" id="IPR029058">
    <property type="entry name" value="AB_hydrolase_fold"/>
</dbReference>
<gene>
    <name evidence="1" type="ORF">GCM10007383_21200</name>
</gene>
<organism evidence="1 2">
    <name type="scientific">Arenibacter certesii</name>
    <dbReference type="NCBI Taxonomy" id="228955"/>
    <lineage>
        <taxon>Bacteria</taxon>
        <taxon>Pseudomonadati</taxon>
        <taxon>Bacteroidota</taxon>
        <taxon>Flavobacteriia</taxon>
        <taxon>Flavobacteriales</taxon>
        <taxon>Flavobacteriaceae</taxon>
        <taxon>Arenibacter</taxon>
    </lineage>
</organism>
<dbReference type="PANTHER" id="PTHR48098">
    <property type="entry name" value="ENTEROCHELIN ESTERASE-RELATED"/>
    <property type="match status" value="1"/>
</dbReference>
<dbReference type="RefSeq" id="WP_034235126.1">
    <property type="nucleotide sequence ID" value="NZ_BMWP01000013.1"/>
</dbReference>
<dbReference type="InterPro" id="IPR050583">
    <property type="entry name" value="Mycobacterial_A85_antigen"/>
</dbReference>
<dbReference type="GO" id="GO:0016747">
    <property type="term" value="F:acyltransferase activity, transferring groups other than amino-acyl groups"/>
    <property type="evidence" value="ECO:0007669"/>
    <property type="project" value="TreeGrafter"/>
</dbReference>
<dbReference type="SUPFAM" id="SSF53474">
    <property type="entry name" value="alpha/beta-Hydrolases"/>
    <property type="match status" value="1"/>
</dbReference>
<dbReference type="AlphaFoldDB" id="A0A918IX00"/>
<keyword evidence="2" id="KW-1185">Reference proteome</keyword>
<name>A0A918IX00_9FLAO</name>
<reference evidence="1" key="1">
    <citation type="journal article" date="2014" name="Int. J. Syst. Evol. Microbiol.">
        <title>Complete genome sequence of Corynebacterium casei LMG S-19264T (=DSM 44701T), isolated from a smear-ripened cheese.</title>
        <authorList>
            <consortium name="US DOE Joint Genome Institute (JGI-PGF)"/>
            <person name="Walter F."/>
            <person name="Albersmeier A."/>
            <person name="Kalinowski J."/>
            <person name="Ruckert C."/>
        </authorList>
    </citation>
    <scope>NUCLEOTIDE SEQUENCE</scope>
    <source>
        <strain evidence="1">KCTC 12113</strain>
    </source>
</reference>
<dbReference type="InterPro" id="IPR000801">
    <property type="entry name" value="Esterase-like"/>
</dbReference>